<dbReference type="PANTHER" id="PTHR28032:SF1">
    <property type="entry name" value="FI02826P"/>
    <property type="match status" value="1"/>
</dbReference>
<comment type="function">
    <text evidence="5">Involved in ubiquitin-mediated protein degradation. Regulatory factor in the ubiquitin/proteasome pathway that controls the turnover of proteasome substrates. Targets proteasomes to the nucleus and facilitates the degradation of nuclear proteins.</text>
</comment>
<comment type="subcellular location">
    <subcellularLocation>
        <location evidence="5">Cytoplasm</location>
    </subcellularLocation>
    <subcellularLocation>
        <location evidence="5">Nucleus</location>
    </subcellularLocation>
</comment>
<comment type="subunit">
    <text evidence="5">Binds the proteasome.</text>
</comment>
<keyword evidence="8" id="KW-1185">Reference proteome</keyword>
<dbReference type="OrthoDB" id="10061064at2759"/>
<reference evidence="7 8" key="1">
    <citation type="submission" date="2016-02" db="EMBL/GenBank/DDBJ databases">
        <title>Comparative genomic and transcriptomic foundation for Pichia pastoris.</title>
        <authorList>
            <person name="Love K.R."/>
            <person name="Shah K.A."/>
            <person name="Whittaker C.A."/>
            <person name="Wu J."/>
            <person name="Bartlett M.C."/>
            <person name="Ma D."/>
            <person name="Leeson R.L."/>
            <person name="Priest M."/>
            <person name="Young S.K."/>
            <person name="Love J.C."/>
        </authorList>
    </citation>
    <scope>NUCLEOTIDE SEQUENCE [LARGE SCALE GENOMIC DNA]</scope>
    <source>
        <strain evidence="7 8">ATCC 28485</strain>
    </source>
</reference>
<dbReference type="GO" id="GO:0031965">
    <property type="term" value="C:nuclear membrane"/>
    <property type="evidence" value="ECO:0007669"/>
    <property type="project" value="TreeGrafter"/>
</dbReference>
<keyword evidence="5" id="KW-0963">Cytoplasm</keyword>
<evidence type="ECO:0000256" key="1">
    <source>
        <dbReference type="ARBA" id="ARBA00006199"/>
    </source>
</evidence>
<dbReference type="InterPro" id="IPR038422">
    <property type="entry name" value="Cut8/Sts1_sf"/>
</dbReference>
<dbReference type="InterPro" id="IPR013868">
    <property type="entry name" value="Cut8/Sts1_fam"/>
</dbReference>
<dbReference type="GO" id="GO:0071630">
    <property type="term" value="P:nuclear protein quality control by the ubiquitin-proteasome system"/>
    <property type="evidence" value="ECO:0007669"/>
    <property type="project" value="UniProtKB-UniRule"/>
</dbReference>
<dbReference type="Proteomes" id="UP000094565">
    <property type="component" value="Chromosome 3"/>
</dbReference>
<evidence type="ECO:0000313" key="7">
    <source>
        <dbReference type="EMBL" id="ANZ76700.1"/>
    </source>
</evidence>
<dbReference type="PANTHER" id="PTHR28032">
    <property type="entry name" value="FI02826P"/>
    <property type="match status" value="1"/>
</dbReference>
<dbReference type="Gene3D" id="1.20.58.1590">
    <property type="entry name" value="Tethering factor for nuclear proteasome Cut8/Sts1"/>
    <property type="match status" value="1"/>
</dbReference>
<dbReference type="GO" id="GO:0031144">
    <property type="term" value="P:proteasome localization"/>
    <property type="evidence" value="ECO:0007669"/>
    <property type="project" value="UniProtKB-UniRule"/>
</dbReference>
<dbReference type="Pfam" id="PF08559">
    <property type="entry name" value="Cut8"/>
    <property type="match status" value="1"/>
</dbReference>
<evidence type="ECO:0000256" key="6">
    <source>
        <dbReference type="SAM" id="MobiDB-lite"/>
    </source>
</evidence>
<dbReference type="GO" id="GO:0070628">
    <property type="term" value="F:proteasome binding"/>
    <property type="evidence" value="ECO:0007669"/>
    <property type="project" value="TreeGrafter"/>
</dbReference>
<evidence type="ECO:0000256" key="5">
    <source>
        <dbReference type="RuleBase" id="RU368013"/>
    </source>
</evidence>
<dbReference type="GO" id="GO:0005737">
    <property type="term" value="C:cytoplasm"/>
    <property type="evidence" value="ECO:0007669"/>
    <property type="project" value="UniProtKB-SubCell"/>
</dbReference>
<dbReference type="EMBL" id="CP014586">
    <property type="protein sequence ID" value="ANZ76700.1"/>
    <property type="molecule type" value="Genomic_DNA"/>
</dbReference>
<comment type="similarity">
    <text evidence="1 5">Belongs to the cut8/STS1 family.</text>
</comment>
<keyword evidence="4 5" id="KW-0539">Nucleus</keyword>
<evidence type="ECO:0000256" key="3">
    <source>
        <dbReference type="ARBA" id="ARBA00022927"/>
    </source>
</evidence>
<name>A0A1B2JF82_PICPA</name>
<evidence type="ECO:0000313" key="8">
    <source>
        <dbReference type="Proteomes" id="UP000094565"/>
    </source>
</evidence>
<dbReference type="GO" id="GO:0015031">
    <property type="term" value="P:protein transport"/>
    <property type="evidence" value="ECO:0007669"/>
    <property type="project" value="UniProtKB-UniRule"/>
</dbReference>
<evidence type="ECO:0000256" key="4">
    <source>
        <dbReference type="ARBA" id="ARBA00023242"/>
    </source>
</evidence>
<sequence length="291" mass="33389">MSSLQTSFPWGFKKAVISKPTKNKRKIQEDIDTLGDAKSRTKFHPNNTNSTSRKHRTHAIVGTKLPLNTLIETLDHESLQKLVKSLVEQRPDVQEALYNAAPTVTVQVCIDKLTDKVENIKCNLPYKVDTECDYTYLRVKALVHEFFQALSDYMLNFLPPQEYDVSKSIEFLNGFLLKVLLKMPMFSHMEFKYYYKLTLEKLNTVYVNLITDFIQQKPTNILLLKDSDLAEKLLEINKHYEGYFEQVSQLLSQDEGSDIPERLQGLSNLLNFSSENNPLNGGVVSSVKGSW</sequence>
<gene>
    <name evidence="7" type="primary">STS1</name>
    <name evidence="7" type="ORF">ATY40_BA7503867</name>
</gene>
<organism evidence="7 8">
    <name type="scientific">Komagataella pastoris</name>
    <name type="common">Yeast</name>
    <name type="synonym">Pichia pastoris</name>
    <dbReference type="NCBI Taxonomy" id="4922"/>
    <lineage>
        <taxon>Eukaryota</taxon>
        <taxon>Fungi</taxon>
        <taxon>Dikarya</taxon>
        <taxon>Ascomycota</taxon>
        <taxon>Saccharomycotina</taxon>
        <taxon>Pichiomycetes</taxon>
        <taxon>Pichiales</taxon>
        <taxon>Pichiaceae</taxon>
        <taxon>Komagataella</taxon>
    </lineage>
</organism>
<keyword evidence="3 5" id="KW-0653">Protein transport</keyword>
<keyword evidence="5" id="KW-0813">Transport</keyword>
<evidence type="ECO:0000256" key="2">
    <source>
        <dbReference type="ARBA" id="ARBA00016204"/>
    </source>
</evidence>
<feature type="region of interest" description="Disordered" evidence="6">
    <location>
        <begin position="37"/>
        <end position="56"/>
    </location>
</feature>
<dbReference type="AlphaFoldDB" id="A0A1B2JF82"/>
<protein>
    <recommendedName>
        <fullName evidence="2 5">Tethering factor for nuclear proteasome STS1</fullName>
    </recommendedName>
</protein>
<accession>A0A1B2JF82</accession>
<proteinExistence type="inferred from homology"/>